<evidence type="ECO:0000313" key="2">
    <source>
        <dbReference type="EMBL" id="KAH6692572.1"/>
    </source>
</evidence>
<dbReference type="Proteomes" id="UP000770015">
    <property type="component" value="Unassembled WGS sequence"/>
</dbReference>
<organism evidence="2 3">
    <name type="scientific">Plectosphaerella plurivora</name>
    <dbReference type="NCBI Taxonomy" id="936078"/>
    <lineage>
        <taxon>Eukaryota</taxon>
        <taxon>Fungi</taxon>
        <taxon>Dikarya</taxon>
        <taxon>Ascomycota</taxon>
        <taxon>Pezizomycotina</taxon>
        <taxon>Sordariomycetes</taxon>
        <taxon>Hypocreomycetidae</taxon>
        <taxon>Glomerellales</taxon>
        <taxon>Plectosphaerellaceae</taxon>
        <taxon>Plectosphaerella</taxon>
    </lineage>
</organism>
<feature type="transmembrane region" description="Helical" evidence="1">
    <location>
        <begin position="153"/>
        <end position="178"/>
    </location>
</feature>
<protein>
    <submittedName>
        <fullName evidence="2">Uncharacterized protein</fullName>
    </submittedName>
</protein>
<dbReference type="OrthoDB" id="4755186at2759"/>
<reference evidence="2" key="1">
    <citation type="journal article" date="2021" name="Nat. Commun.">
        <title>Genetic determinants of endophytism in the Arabidopsis root mycobiome.</title>
        <authorList>
            <person name="Mesny F."/>
            <person name="Miyauchi S."/>
            <person name="Thiergart T."/>
            <person name="Pickel B."/>
            <person name="Atanasova L."/>
            <person name="Karlsson M."/>
            <person name="Huettel B."/>
            <person name="Barry K.W."/>
            <person name="Haridas S."/>
            <person name="Chen C."/>
            <person name="Bauer D."/>
            <person name="Andreopoulos W."/>
            <person name="Pangilinan J."/>
            <person name="LaButti K."/>
            <person name="Riley R."/>
            <person name="Lipzen A."/>
            <person name="Clum A."/>
            <person name="Drula E."/>
            <person name="Henrissat B."/>
            <person name="Kohler A."/>
            <person name="Grigoriev I.V."/>
            <person name="Martin F.M."/>
            <person name="Hacquard S."/>
        </authorList>
    </citation>
    <scope>NUCLEOTIDE SEQUENCE</scope>
    <source>
        <strain evidence="2">MPI-SDFR-AT-0117</strain>
    </source>
</reference>
<dbReference type="EMBL" id="JAGSXJ010000004">
    <property type="protein sequence ID" value="KAH6692572.1"/>
    <property type="molecule type" value="Genomic_DNA"/>
</dbReference>
<proteinExistence type="predicted"/>
<name>A0A9P8VI42_9PEZI</name>
<comment type="caution">
    <text evidence="2">The sequence shown here is derived from an EMBL/GenBank/DDBJ whole genome shotgun (WGS) entry which is preliminary data.</text>
</comment>
<keyword evidence="3" id="KW-1185">Reference proteome</keyword>
<keyword evidence="1" id="KW-1133">Transmembrane helix</keyword>
<keyword evidence="1" id="KW-0812">Transmembrane</keyword>
<evidence type="ECO:0000256" key="1">
    <source>
        <dbReference type="SAM" id="Phobius"/>
    </source>
</evidence>
<dbReference type="AlphaFoldDB" id="A0A9P8VI42"/>
<accession>A0A9P8VI42</accession>
<gene>
    <name evidence="2" type="ORF">F5X68DRAFT_228935</name>
</gene>
<keyword evidence="1" id="KW-0472">Membrane</keyword>
<evidence type="ECO:0000313" key="3">
    <source>
        <dbReference type="Proteomes" id="UP000770015"/>
    </source>
</evidence>
<sequence length="191" mass="21590">MYPLHEDLDRTTGYAVLDEWENYTVSWTGARAGEHVKVRWGLGMPTGQFELHSYYPRVSWGKNTTEDHIVFRPVDVFAEIIERNHTNLTIYEIKGLASEMTNLITVGQERRPGEERGSEDTSSQFSVQGGWATSTMVSYAENKRREERRRWTLGVGIGVGLGVPILMALTGLVTWTVARNKMGRPVRKGSS</sequence>